<dbReference type="GO" id="GO:0003677">
    <property type="term" value="F:DNA binding"/>
    <property type="evidence" value="ECO:0007669"/>
    <property type="project" value="UniProtKB-KW"/>
</dbReference>
<dbReference type="CDD" id="cd00092">
    <property type="entry name" value="HTH_CRP"/>
    <property type="match status" value="1"/>
</dbReference>
<protein>
    <submittedName>
        <fullName evidence="5">CRP/FNR family transcriptional regulator, anaerobic regulatory protein</fullName>
    </submittedName>
</protein>
<feature type="domain" description="HTH crp-type" evidence="4">
    <location>
        <begin position="145"/>
        <end position="211"/>
    </location>
</feature>
<dbReference type="AlphaFoldDB" id="A0A1G7GMQ7"/>
<dbReference type="InterPro" id="IPR014710">
    <property type="entry name" value="RmlC-like_jellyroll"/>
</dbReference>
<dbReference type="InterPro" id="IPR036388">
    <property type="entry name" value="WH-like_DNA-bd_sf"/>
</dbReference>
<evidence type="ECO:0000256" key="3">
    <source>
        <dbReference type="ARBA" id="ARBA00023163"/>
    </source>
</evidence>
<accession>A0A1G7GMQ7</accession>
<keyword evidence="2" id="KW-0238">DNA-binding</keyword>
<dbReference type="Proteomes" id="UP000199203">
    <property type="component" value="Unassembled WGS sequence"/>
</dbReference>
<dbReference type="STRING" id="454006.SAMN05421825_0518"/>
<reference evidence="6" key="1">
    <citation type="submission" date="2016-10" db="EMBL/GenBank/DDBJ databases">
        <authorList>
            <person name="Varghese N."/>
            <person name="Submissions S."/>
        </authorList>
    </citation>
    <scope>NUCLEOTIDE SEQUENCE [LARGE SCALE GENOMIC DNA]</scope>
    <source>
        <strain evidence="6">DSM 19684</strain>
    </source>
</reference>
<organism evidence="5 6">
    <name type="scientific">Epilithonimonas hungarica</name>
    <dbReference type="NCBI Taxonomy" id="454006"/>
    <lineage>
        <taxon>Bacteria</taxon>
        <taxon>Pseudomonadati</taxon>
        <taxon>Bacteroidota</taxon>
        <taxon>Flavobacteriia</taxon>
        <taxon>Flavobacteriales</taxon>
        <taxon>Weeksellaceae</taxon>
        <taxon>Chryseobacterium group</taxon>
        <taxon>Epilithonimonas</taxon>
    </lineage>
</organism>
<dbReference type="InterPro" id="IPR000595">
    <property type="entry name" value="cNMP-bd_dom"/>
</dbReference>
<evidence type="ECO:0000259" key="4">
    <source>
        <dbReference type="PROSITE" id="PS51063"/>
    </source>
</evidence>
<dbReference type="Gene3D" id="1.10.10.10">
    <property type="entry name" value="Winged helix-like DNA-binding domain superfamily/Winged helix DNA-binding domain"/>
    <property type="match status" value="1"/>
</dbReference>
<dbReference type="PANTHER" id="PTHR24567">
    <property type="entry name" value="CRP FAMILY TRANSCRIPTIONAL REGULATORY PROTEIN"/>
    <property type="match status" value="1"/>
</dbReference>
<dbReference type="Pfam" id="PF00027">
    <property type="entry name" value="cNMP_binding"/>
    <property type="match status" value="1"/>
</dbReference>
<evidence type="ECO:0000313" key="6">
    <source>
        <dbReference type="Proteomes" id="UP000199203"/>
    </source>
</evidence>
<dbReference type="EMBL" id="FNBH01000001">
    <property type="protein sequence ID" value="SDE89445.1"/>
    <property type="molecule type" value="Genomic_DNA"/>
</dbReference>
<gene>
    <name evidence="5" type="ORF">SAMN05421825_0518</name>
</gene>
<dbReference type="SUPFAM" id="SSF51206">
    <property type="entry name" value="cAMP-binding domain-like"/>
    <property type="match status" value="1"/>
</dbReference>
<dbReference type="PRINTS" id="PR00034">
    <property type="entry name" value="HTHCRP"/>
</dbReference>
<proteinExistence type="predicted"/>
<keyword evidence="3" id="KW-0804">Transcription</keyword>
<dbReference type="OrthoDB" id="9776746at2"/>
<dbReference type="InterPro" id="IPR050397">
    <property type="entry name" value="Env_Response_Regulators"/>
</dbReference>
<dbReference type="GO" id="GO:0005829">
    <property type="term" value="C:cytosol"/>
    <property type="evidence" value="ECO:0007669"/>
    <property type="project" value="TreeGrafter"/>
</dbReference>
<dbReference type="SMART" id="SM00100">
    <property type="entry name" value="cNMP"/>
    <property type="match status" value="1"/>
</dbReference>
<dbReference type="PANTHER" id="PTHR24567:SF26">
    <property type="entry name" value="REGULATORY PROTEIN YEIL"/>
    <property type="match status" value="1"/>
</dbReference>
<dbReference type="InterPro" id="IPR012318">
    <property type="entry name" value="HTH_CRP"/>
</dbReference>
<dbReference type="SMART" id="SM00419">
    <property type="entry name" value="HTH_CRP"/>
    <property type="match status" value="1"/>
</dbReference>
<dbReference type="CDD" id="cd00038">
    <property type="entry name" value="CAP_ED"/>
    <property type="match status" value="1"/>
</dbReference>
<keyword evidence="6" id="KW-1185">Reference proteome</keyword>
<sequence length="211" mass="24710">MGNSDFIKRKFEKFDEGFHQELKEHGIFTSVNAKQELIAEGDKVKFIPILIKGSVKVYNLNDGKELVYYYISPGESCIMTFSTIFTDKVSRIYAISEEKSEILLLPVPQFLNWLQTYPQLNQMFFLEYDSRYKFMMETINKIVFQKLDHRVLEYLHERIRRSGADVVKVSHKKIADELGTAREVVSRILKKFEKEGLITQSPLGIEIIEKR</sequence>
<dbReference type="InterPro" id="IPR036390">
    <property type="entry name" value="WH_DNA-bd_sf"/>
</dbReference>
<evidence type="ECO:0000313" key="5">
    <source>
        <dbReference type="EMBL" id="SDE89445.1"/>
    </source>
</evidence>
<keyword evidence="1" id="KW-0805">Transcription regulation</keyword>
<dbReference type="Pfam" id="PF13545">
    <property type="entry name" value="HTH_Crp_2"/>
    <property type="match status" value="1"/>
</dbReference>
<dbReference type="SUPFAM" id="SSF46785">
    <property type="entry name" value="Winged helix' DNA-binding domain"/>
    <property type="match status" value="1"/>
</dbReference>
<dbReference type="Gene3D" id="2.60.120.10">
    <property type="entry name" value="Jelly Rolls"/>
    <property type="match status" value="1"/>
</dbReference>
<dbReference type="RefSeq" id="WP_089871106.1">
    <property type="nucleotide sequence ID" value="NZ_FNBH01000001.1"/>
</dbReference>
<evidence type="ECO:0000256" key="1">
    <source>
        <dbReference type="ARBA" id="ARBA00023015"/>
    </source>
</evidence>
<dbReference type="GO" id="GO:0003700">
    <property type="term" value="F:DNA-binding transcription factor activity"/>
    <property type="evidence" value="ECO:0007669"/>
    <property type="project" value="TreeGrafter"/>
</dbReference>
<name>A0A1G7GMQ7_9FLAO</name>
<dbReference type="InterPro" id="IPR018490">
    <property type="entry name" value="cNMP-bd_dom_sf"/>
</dbReference>
<evidence type="ECO:0000256" key="2">
    <source>
        <dbReference type="ARBA" id="ARBA00023125"/>
    </source>
</evidence>
<dbReference type="PROSITE" id="PS51063">
    <property type="entry name" value="HTH_CRP_2"/>
    <property type="match status" value="1"/>
</dbReference>